<dbReference type="GO" id="GO:0004497">
    <property type="term" value="F:monooxygenase activity"/>
    <property type="evidence" value="ECO:0007669"/>
    <property type="project" value="UniProtKB-KW"/>
</dbReference>
<dbReference type="GO" id="GO:0071949">
    <property type="term" value="F:FAD binding"/>
    <property type="evidence" value="ECO:0007669"/>
    <property type="project" value="InterPro"/>
</dbReference>
<protein>
    <recommendedName>
        <fullName evidence="3">FAD dependent oxidoreductase domain-containing protein</fullName>
    </recommendedName>
</protein>
<dbReference type="SUPFAM" id="SSF51905">
    <property type="entry name" value="FAD/NAD(P)-binding domain"/>
    <property type="match status" value="1"/>
</dbReference>
<evidence type="ECO:0000256" key="2">
    <source>
        <dbReference type="ARBA" id="ARBA00023033"/>
    </source>
</evidence>
<evidence type="ECO:0000313" key="4">
    <source>
        <dbReference type="EMBL" id="EXC30732.1"/>
    </source>
</evidence>
<keyword evidence="1" id="KW-0560">Oxidoreductase</keyword>
<dbReference type="AlphaFoldDB" id="W9SVZ3"/>
<feature type="domain" description="FAD dependent oxidoreductase" evidence="3">
    <location>
        <begin position="8"/>
        <end position="61"/>
    </location>
</feature>
<dbReference type="Pfam" id="PF01266">
    <property type="entry name" value="DAO"/>
    <property type="match status" value="1"/>
</dbReference>
<dbReference type="eggNOG" id="KOG2614">
    <property type="taxonomic scope" value="Eukaryota"/>
</dbReference>
<dbReference type="PANTHER" id="PTHR45934">
    <property type="entry name" value="FAD/NAD(P)-BINDING OXIDOREDUCTASE FAMILY PROTEIN"/>
    <property type="match status" value="1"/>
</dbReference>
<dbReference type="InterPro" id="IPR044560">
    <property type="entry name" value="MOase"/>
</dbReference>
<dbReference type="STRING" id="981085.W9SVZ3"/>
<sequence>MDAAEELDIVIVGAGICGLATALALHRKGIKSVVLERSERLRASGAAIGILTNGWRALDQLGVGSRLRQTAVLQQGKGEARGVKRSDLIDILAQDLPRGTIRLGCHILFVELDPLTNFPILQFRNGRTLKAKILIGCDGENSAVAEFLRLKPKKVFPARVMRGLTYYPSPHGFAPEFVKTHGKDVVFGRAPISENLVYLVLLLPGYPKGIYF</sequence>
<reference evidence="5" key="1">
    <citation type="submission" date="2013-01" db="EMBL/GenBank/DDBJ databases">
        <title>Draft Genome Sequence of a Mulberry Tree, Morus notabilis C.K. Schneid.</title>
        <authorList>
            <person name="He N."/>
            <person name="Zhao S."/>
        </authorList>
    </citation>
    <scope>NUCLEOTIDE SEQUENCE</scope>
</reference>
<dbReference type="InterPro" id="IPR036188">
    <property type="entry name" value="FAD/NAD-bd_sf"/>
</dbReference>
<dbReference type="Gene3D" id="3.50.50.60">
    <property type="entry name" value="FAD/NAD(P)-binding domain"/>
    <property type="match status" value="1"/>
</dbReference>
<keyword evidence="5" id="KW-1185">Reference proteome</keyword>
<evidence type="ECO:0000259" key="3">
    <source>
        <dbReference type="Pfam" id="PF01266"/>
    </source>
</evidence>
<evidence type="ECO:0000256" key="1">
    <source>
        <dbReference type="ARBA" id="ARBA00023002"/>
    </source>
</evidence>
<organism evidence="4 5">
    <name type="scientific">Morus notabilis</name>
    <dbReference type="NCBI Taxonomy" id="981085"/>
    <lineage>
        <taxon>Eukaryota</taxon>
        <taxon>Viridiplantae</taxon>
        <taxon>Streptophyta</taxon>
        <taxon>Embryophyta</taxon>
        <taxon>Tracheophyta</taxon>
        <taxon>Spermatophyta</taxon>
        <taxon>Magnoliopsida</taxon>
        <taxon>eudicotyledons</taxon>
        <taxon>Gunneridae</taxon>
        <taxon>Pentapetalae</taxon>
        <taxon>rosids</taxon>
        <taxon>fabids</taxon>
        <taxon>Rosales</taxon>
        <taxon>Moraceae</taxon>
        <taxon>Moreae</taxon>
        <taxon>Morus</taxon>
    </lineage>
</organism>
<name>W9SVZ3_9ROSA</name>
<gene>
    <name evidence="4" type="ORF">L484_027907</name>
</gene>
<dbReference type="EMBL" id="KE346217">
    <property type="protein sequence ID" value="EXC30732.1"/>
    <property type="molecule type" value="Genomic_DNA"/>
</dbReference>
<dbReference type="PANTHER" id="PTHR45934:SF2">
    <property type="entry name" value="MONOOXYGENASE 1"/>
    <property type="match status" value="1"/>
</dbReference>
<keyword evidence="2" id="KW-0503">Monooxygenase</keyword>
<accession>W9SVZ3</accession>
<dbReference type="Proteomes" id="UP000030645">
    <property type="component" value="Unassembled WGS sequence"/>
</dbReference>
<dbReference type="InterPro" id="IPR006076">
    <property type="entry name" value="FAD-dep_OxRdtase"/>
</dbReference>
<evidence type="ECO:0000313" key="5">
    <source>
        <dbReference type="Proteomes" id="UP000030645"/>
    </source>
</evidence>
<proteinExistence type="predicted"/>